<comment type="subunit">
    <text evidence="2 12">Homodimer.</text>
</comment>
<evidence type="ECO:0000259" key="14">
    <source>
        <dbReference type="Pfam" id="PF00763"/>
    </source>
</evidence>
<dbReference type="EC" id="3.5.4.9" evidence="12"/>
<protein>
    <recommendedName>
        <fullName evidence="12">Bifunctional protein FolD</fullName>
    </recommendedName>
    <domain>
        <recommendedName>
            <fullName evidence="12">Methylenetetrahydrofolate dehydrogenase</fullName>
            <ecNumber evidence="12">1.5.1.5</ecNumber>
        </recommendedName>
    </domain>
    <domain>
        <recommendedName>
            <fullName evidence="12">Methenyltetrahydrofolate cyclohydrolase</fullName>
            <ecNumber evidence="12">3.5.4.9</ecNumber>
        </recommendedName>
    </domain>
</protein>
<dbReference type="PRINTS" id="PR00085">
    <property type="entry name" value="THFDHDRGNASE"/>
</dbReference>
<comment type="pathway">
    <text evidence="1 12">One-carbon metabolism; tetrahydrofolate interconversion.</text>
</comment>
<dbReference type="GO" id="GO:0035999">
    <property type="term" value="P:tetrahydrofolate interconversion"/>
    <property type="evidence" value="ECO:0007669"/>
    <property type="project" value="UniProtKB-UniRule"/>
</dbReference>
<dbReference type="GO" id="GO:0006164">
    <property type="term" value="P:purine nucleotide biosynthetic process"/>
    <property type="evidence" value="ECO:0007669"/>
    <property type="project" value="UniProtKB-KW"/>
</dbReference>
<sequence>MNKDLRIDAASASRTDAPNAPEIADTPDSRETPGSDTPLRISGTALAHHIKAELAERVAELNARGVACGLGTILVGEDPGSLKYVEGKHKDCAEVGIESIRVSLPQTASQEEIIAAIEKLNADPRCTGFIVQLPLPEGIDTLKVLEHIDPAKDADGMHPMNLGKLVLHTQQLPATPLPCTPRGVIELVESAGIDFEGKDVCVLGRGITIGRTIGLMLSLKGKNATVTTCHSHTRDIAEKIRRTDIVVAAMGSAHFVKPDMLKDGAVTVDVGVSRVYVEAEERWRIRGDVDPACYAKVSAYTPNPGGVGPMTRAMLLKNVVEMAQRSARA</sequence>
<dbReference type="CDD" id="cd01080">
    <property type="entry name" value="NAD_bind_m-THF_DH_Cyclohyd"/>
    <property type="match status" value="1"/>
</dbReference>
<evidence type="ECO:0000256" key="8">
    <source>
        <dbReference type="ARBA" id="ARBA00023002"/>
    </source>
</evidence>
<evidence type="ECO:0000256" key="11">
    <source>
        <dbReference type="ARBA" id="ARBA00023268"/>
    </source>
</evidence>
<keyword evidence="4 12" id="KW-0028">Amino-acid biosynthesis</keyword>
<keyword evidence="7 12" id="KW-0521">NADP</keyword>
<evidence type="ECO:0000256" key="10">
    <source>
        <dbReference type="ARBA" id="ARBA00023167"/>
    </source>
</evidence>
<evidence type="ECO:0000256" key="2">
    <source>
        <dbReference type="ARBA" id="ARBA00011738"/>
    </source>
</evidence>
<evidence type="ECO:0000256" key="12">
    <source>
        <dbReference type="HAMAP-Rule" id="MF_01576"/>
    </source>
</evidence>
<evidence type="ECO:0000256" key="5">
    <source>
        <dbReference type="ARBA" id="ARBA00022755"/>
    </source>
</evidence>
<organism evidence="16 17">
    <name type="scientific">Alloscardovia macacae</name>
    <dbReference type="NCBI Taxonomy" id="1160091"/>
    <lineage>
        <taxon>Bacteria</taxon>
        <taxon>Bacillati</taxon>
        <taxon>Actinomycetota</taxon>
        <taxon>Actinomycetes</taxon>
        <taxon>Bifidobacteriales</taxon>
        <taxon>Bifidobacteriaceae</taxon>
        <taxon>Alloscardovia</taxon>
    </lineage>
</organism>
<evidence type="ECO:0000256" key="3">
    <source>
        <dbReference type="ARBA" id="ARBA00022563"/>
    </source>
</evidence>
<dbReference type="Proteomes" id="UP000243657">
    <property type="component" value="Unassembled WGS sequence"/>
</dbReference>
<dbReference type="HAMAP" id="MF_01576">
    <property type="entry name" value="THF_DHG_CYH"/>
    <property type="match status" value="1"/>
</dbReference>
<feature type="binding site" evidence="12">
    <location>
        <position position="272"/>
    </location>
    <ligand>
        <name>NADP(+)</name>
        <dbReference type="ChEBI" id="CHEBI:58349"/>
    </ligand>
</feature>
<dbReference type="InterPro" id="IPR020631">
    <property type="entry name" value="THF_DH/CycHdrlase_NAD-bd_dom"/>
</dbReference>
<dbReference type="PROSITE" id="PS00766">
    <property type="entry name" value="THF_DHG_CYH_1"/>
    <property type="match status" value="1"/>
</dbReference>
<keyword evidence="5 12" id="KW-0658">Purine biosynthesis</keyword>
<dbReference type="Gene3D" id="3.40.50.10860">
    <property type="entry name" value="Leucine Dehydrogenase, chain A, domain 1"/>
    <property type="match status" value="1"/>
</dbReference>
<comment type="similarity">
    <text evidence="12">Belongs to the tetrahydrofolate dehydrogenase/cyclohydrolase family.</text>
</comment>
<keyword evidence="9 12" id="KW-0368">Histidine biosynthesis</keyword>
<name>A0A261F599_9BIFI</name>
<dbReference type="InterPro" id="IPR000672">
    <property type="entry name" value="THF_DH/CycHdrlase"/>
</dbReference>
<dbReference type="NCBIfam" id="NF010789">
    <property type="entry name" value="PRK14193.1"/>
    <property type="match status" value="1"/>
</dbReference>
<dbReference type="FunFam" id="3.40.50.10860:FF:000005">
    <property type="entry name" value="C-1-tetrahydrofolate synthase, cytoplasmic, putative"/>
    <property type="match status" value="1"/>
</dbReference>
<evidence type="ECO:0000256" key="4">
    <source>
        <dbReference type="ARBA" id="ARBA00022605"/>
    </source>
</evidence>
<feature type="domain" description="Tetrahydrofolate dehydrogenase/cyclohydrolase catalytic" evidence="14">
    <location>
        <begin position="41"/>
        <end position="155"/>
    </location>
</feature>
<evidence type="ECO:0000256" key="9">
    <source>
        <dbReference type="ARBA" id="ARBA00023102"/>
    </source>
</evidence>
<comment type="catalytic activity">
    <reaction evidence="12">
        <text>(6R)-5,10-methenyltetrahydrofolate + H2O = (6R)-10-formyltetrahydrofolate + H(+)</text>
        <dbReference type="Rhea" id="RHEA:23700"/>
        <dbReference type="ChEBI" id="CHEBI:15377"/>
        <dbReference type="ChEBI" id="CHEBI:15378"/>
        <dbReference type="ChEBI" id="CHEBI:57455"/>
        <dbReference type="ChEBI" id="CHEBI:195366"/>
        <dbReference type="EC" id="3.5.4.9"/>
    </reaction>
</comment>
<dbReference type="EMBL" id="MWWT01000005">
    <property type="protein sequence ID" value="OZG54284.1"/>
    <property type="molecule type" value="Genomic_DNA"/>
</dbReference>
<evidence type="ECO:0000256" key="1">
    <source>
        <dbReference type="ARBA" id="ARBA00004777"/>
    </source>
</evidence>
<keyword evidence="6 12" id="KW-0378">Hydrolase</keyword>
<keyword evidence="8 12" id="KW-0560">Oxidoreductase</keyword>
<dbReference type="InterPro" id="IPR046346">
    <property type="entry name" value="Aminoacid_DH-like_N_sf"/>
</dbReference>
<dbReference type="InterPro" id="IPR036291">
    <property type="entry name" value="NAD(P)-bd_dom_sf"/>
</dbReference>
<evidence type="ECO:0000256" key="7">
    <source>
        <dbReference type="ARBA" id="ARBA00022857"/>
    </source>
</evidence>
<dbReference type="Pfam" id="PF02882">
    <property type="entry name" value="THF_DHG_CYH_C"/>
    <property type="match status" value="1"/>
</dbReference>
<comment type="caution">
    <text evidence="16">The sequence shown here is derived from an EMBL/GenBank/DDBJ whole genome shotgun (WGS) entry which is preliminary data.</text>
</comment>
<dbReference type="AlphaFoldDB" id="A0A261F599"/>
<dbReference type="PANTHER" id="PTHR48099:SF5">
    <property type="entry name" value="C-1-TETRAHYDROFOLATE SYNTHASE, CYTOPLASMIC"/>
    <property type="match status" value="1"/>
</dbReference>
<dbReference type="Gene3D" id="3.40.50.720">
    <property type="entry name" value="NAD(P)-binding Rossmann-like Domain"/>
    <property type="match status" value="1"/>
</dbReference>
<dbReference type="UniPathway" id="UPA00193"/>
<dbReference type="SUPFAM" id="SSF53223">
    <property type="entry name" value="Aminoacid dehydrogenase-like, N-terminal domain"/>
    <property type="match status" value="1"/>
</dbReference>
<feature type="domain" description="Tetrahydrofolate dehydrogenase/cyclohydrolase NAD(P)-binding" evidence="15">
    <location>
        <begin position="178"/>
        <end position="326"/>
    </location>
</feature>
<dbReference type="EC" id="1.5.1.5" evidence="12"/>
<keyword evidence="17" id="KW-1185">Reference proteome</keyword>
<reference evidence="16 17" key="1">
    <citation type="journal article" date="2017" name="BMC Genomics">
        <title>Comparative genomic and phylogenomic analyses of the Bifidobacteriaceae family.</title>
        <authorList>
            <person name="Lugli G.A."/>
            <person name="Milani C."/>
            <person name="Turroni F."/>
            <person name="Duranti S."/>
            <person name="Mancabelli L."/>
            <person name="Mangifesta M."/>
            <person name="Ferrario C."/>
            <person name="Modesto M."/>
            <person name="Mattarelli P."/>
            <person name="Jiri K."/>
            <person name="van Sinderen D."/>
            <person name="Ventura M."/>
        </authorList>
    </citation>
    <scope>NUCLEOTIDE SEQUENCE [LARGE SCALE GENOMIC DNA]</scope>
    <source>
        <strain evidence="16 17">DSM 24762</strain>
    </source>
</reference>
<comment type="function">
    <text evidence="12">Catalyzes the oxidation of 5,10-methylenetetrahydrofolate to 5,10-methenyltetrahydrofolate and then the hydrolysis of 5,10-methenyltetrahydrofolate to 10-formyltetrahydrofolate.</text>
</comment>
<dbReference type="GO" id="GO:0000105">
    <property type="term" value="P:L-histidine biosynthetic process"/>
    <property type="evidence" value="ECO:0007669"/>
    <property type="project" value="UniProtKB-KW"/>
</dbReference>
<evidence type="ECO:0000256" key="6">
    <source>
        <dbReference type="ARBA" id="ARBA00022801"/>
    </source>
</evidence>
<proteinExistence type="inferred from homology"/>
<dbReference type="GO" id="GO:0005829">
    <property type="term" value="C:cytosol"/>
    <property type="evidence" value="ECO:0007669"/>
    <property type="project" value="TreeGrafter"/>
</dbReference>
<gene>
    <name evidence="12" type="primary">folD</name>
    <name evidence="16" type="ORF">ALMA_0745</name>
</gene>
<evidence type="ECO:0000313" key="16">
    <source>
        <dbReference type="EMBL" id="OZG54284.1"/>
    </source>
</evidence>
<evidence type="ECO:0000259" key="15">
    <source>
        <dbReference type="Pfam" id="PF02882"/>
    </source>
</evidence>
<feature type="binding site" evidence="12">
    <location>
        <begin position="204"/>
        <end position="206"/>
    </location>
    <ligand>
        <name>NADP(+)</name>
        <dbReference type="ChEBI" id="CHEBI:58349"/>
    </ligand>
</feature>
<evidence type="ECO:0000313" key="17">
    <source>
        <dbReference type="Proteomes" id="UP000243657"/>
    </source>
</evidence>
<accession>A0A261F599</accession>
<keyword evidence="10 12" id="KW-0486">Methionine biosynthesis</keyword>
<evidence type="ECO:0000256" key="13">
    <source>
        <dbReference type="SAM" id="MobiDB-lite"/>
    </source>
</evidence>
<comment type="caution">
    <text evidence="12">Lacks conserved residue(s) required for the propagation of feature annotation.</text>
</comment>
<dbReference type="PANTHER" id="PTHR48099">
    <property type="entry name" value="C-1-TETRAHYDROFOLATE SYNTHASE, CYTOPLASMIC-RELATED"/>
    <property type="match status" value="1"/>
</dbReference>
<keyword evidence="3 12" id="KW-0554">One-carbon metabolism</keyword>
<feature type="region of interest" description="Disordered" evidence="13">
    <location>
        <begin position="1"/>
        <end position="38"/>
    </location>
</feature>
<dbReference type="GO" id="GO:0009086">
    <property type="term" value="P:methionine biosynthetic process"/>
    <property type="evidence" value="ECO:0007669"/>
    <property type="project" value="UniProtKB-KW"/>
</dbReference>
<comment type="catalytic activity">
    <reaction evidence="12">
        <text>(6R)-5,10-methylene-5,6,7,8-tetrahydrofolate + NADP(+) = (6R)-5,10-methenyltetrahydrofolate + NADPH</text>
        <dbReference type="Rhea" id="RHEA:22812"/>
        <dbReference type="ChEBI" id="CHEBI:15636"/>
        <dbReference type="ChEBI" id="CHEBI:57455"/>
        <dbReference type="ChEBI" id="CHEBI:57783"/>
        <dbReference type="ChEBI" id="CHEBI:58349"/>
        <dbReference type="EC" id="1.5.1.5"/>
    </reaction>
</comment>
<dbReference type="GO" id="GO:0004488">
    <property type="term" value="F:methylenetetrahydrofolate dehydrogenase (NADP+) activity"/>
    <property type="evidence" value="ECO:0007669"/>
    <property type="project" value="UniProtKB-UniRule"/>
</dbReference>
<dbReference type="InterPro" id="IPR020867">
    <property type="entry name" value="THF_DH/CycHdrlase_CS"/>
</dbReference>
<dbReference type="GO" id="GO:0004477">
    <property type="term" value="F:methenyltetrahydrofolate cyclohydrolase activity"/>
    <property type="evidence" value="ECO:0007669"/>
    <property type="project" value="UniProtKB-UniRule"/>
</dbReference>
<dbReference type="Pfam" id="PF00763">
    <property type="entry name" value="THF_DHG_CYH"/>
    <property type="match status" value="1"/>
</dbReference>
<keyword evidence="11 12" id="KW-0511">Multifunctional enzyme</keyword>
<dbReference type="SUPFAM" id="SSF51735">
    <property type="entry name" value="NAD(P)-binding Rossmann-fold domains"/>
    <property type="match status" value="1"/>
</dbReference>
<dbReference type="InterPro" id="IPR020630">
    <property type="entry name" value="THF_DH/CycHdrlase_cat_dom"/>
</dbReference>